<dbReference type="GO" id="GO:0008168">
    <property type="term" value="F:methyltransferase activity"/>
    <property type="evidence" value="ECO:0007669"/>
    <property type="project" value="UniProtKB-KW"/>
</dbReference>
<dbReference type="InterPro" id="IPR029063">
    <property type="entry name" value="SAM-dependent_MTases_sf"/>
</dbReference>
<dbReference type="eggNOG" id="COG0500">
    <property type="taxonomic scope" value="Bacteria"/>
</dbReference>
<gene>
    <name evidence="2" type="ORF">DesU5LDRAFT_0089</name>
</gene>
<dbReference type="GO" id="GO:0032259">
    <property type="term" value="P:methylation"/>
    <property type="evidence" value="ECO:0007669"/>
    <property type="project" value="UniProtKB-KW"/>
</dbReference>
<accession>I2Q7Q4</accession>
<dbReference type="Gene3D" id="3.40.50.150">
    <property type="entry name" value="Vaccinia Virus protein VP39"/>
    <property type="match status" value="1"/>
</dbReference>
<evidence type="ECO:0000259" key="1">
    <source>
        <dbReference type="Pfam" id="PF08242"/>
    </source>
</evidence>
<protein>
    <submittedName>
        <fullName evidence="2">Methyltransferase family protein</fullName>
    </submittedName>
</protein>
<keyword evidence="2" id="KW-0808">Transferase</keyword>
<dbReference type="Pfam" id="PF08242">
    <property type="entry name" value="Methyltransf_12"/>
    <property type="match status" value="1"/>
</dbReference>
<evidence type="ECO:0000313" key="2">
    <source>
        <dbReference type="EMBL" id="EIG55810.1"/>
    </source>
</evidence>
<dbReference type="SUPFAM" id="SSF53335">
    <property type="entry name" value="S-adenosyl-L-methionine-dependent methyltransferases"/>
    <property type="match status" value="1"/>
</dbReference>
<sequence>MDYITDIVARQYSDWVYPAPIEDMVQAMADGYYEYGSPAVSLPLLWPERRSLNGLKVLIAGCGTNQAAYYALALPEAKITAVDISRTSLEHTQYLKEKHGLTNLFLYKMSLLDVTKLGESFDFIVCTGVLHHMPDPDAGLRVLRDVLAPDGLMNIMVYGQMLRIGVYMLQDAFRRLRFEQTQQDLDLVKSTINSLPKNHIIQNYLSIAEDLKYDSGIVDTFLHTQDRAYTVPQVLEFARSNGLEFWDWVDRKEYCPTALIPLSHPIMPRILALRPEEQWAVVELILQKIGTHRFFFCHRRRLRQVVRPNFDNHSWTCYVPVLREFLTVQELGDIASGKLAKLKRGWHEFSLNRLGIALMSHIDGVKTITQVLEHARSSVPDLTMQQTREFFQTMQDWGHVMFWLEAEKR</sequence>
<keyword evidence="2" id="KW-0489">Methyltransferase</keyword>
<dbReference type="AlphaFoldDB" id="I2Q7Q4"/>
<dbReference type="InterPro" id="IPR013217">
    <property type="entry name" value="Methyltransf_12"/>
</dbReference>
<dbReference type="STRING" id="596152.DesU5LDRAFT_0089"/>
<dbReference type="HOGENOM" id="CLU_055977_0_0_7"/>
<name>I2Q7Q4_9BACT</name>
<organism evidence="2">
    <name type="scientific">Desulfovibrio sp. U5L</name>
    <dbReference type="NCBI Taxonomy" id="596152"/>
    <lineage>
        <taxon>Bacteria</taxon>
        <taxon>Pseudomonadati</taxon>
        <taxon>Thermodesulfobacteriota</taxon>
        <taxon>Desulfovibrionia</taxon>
        <taxon>Desulfovibrionales</taxon>
        <taxon>Desulfovibrionaceae</taxon>
        <taxon>Desulfovibrio</taxon>
    </lineage>
</organism>
<reference evidence="2" key="1">
    <citation type="submission" date="2011-11" db="EMBL/GenBank/DDBJ databases">
        <title>Improved High-Quality Draft sequence of Desulfovibrio sp. U5L.</title>
        <authorList>
            <consortium name="US DOE Joint Genome Institute"/>
            <person name="Lucas S."/>
            <person name="Han J."/>
            <person name="Lapidus A."/>
            <person name="Cheng J.-F."/>
            <person name="Goodwin L."/>
            <person name="Pitluck S."/>
            <person name="Peters L."/>
            <person name="Ovchinnikova G."/>
            <person name="Held B."/>
            <person name="Detter J.C."/>
            <person name="Han C."/>
            <person name="Tapia R."/>
            <person name="Land M."/>
            <person name="Hauser L."/>
            <person name="Kyrpides N."/>
            <person name="Ivanova N."/>
            <person name="Pagani I."/>
            <person name="Gabster J."/>
            <person name="Walker C."/>
            <person name="Stolyar S."/>
            <person name="Stahl D."/>
            <person name="Arkin A."/>
            <person name="Dehal P."/>
            <person name="Hazen T."/>
            <person name="Woyke T."/>
        </authorList>
    </citation>
    <scope>NUCLEOTIDE SEQUENCE [LARGE SCALE GENOMIC DNA]</scope>
    <source>
        <strain evidence="2">U5L</strain>
    </source>
</reference>
<dbReference type="CDD" id="cd02440">
    <property type="entry name" value="AdoMet_MTases"/>
    <property type="match status" value="1"/>
</dbReference>
<proteinExistence type="predicted"/>
<feature type="domain" description="Methyltransferase type 12" evidence="1">
    <location>
        <begin position="59"/>
        <end position="152"/>
    </location>
</feature>
<dbReference type="OrthoDB" id="101857at2"/>
<dbReference type="EMBL" id="JH600067">
    <property type="protein sequence ID" value="EIG55810.1"/>
    <property type="molecule type" value="Genomic_DNA"/>
</dbReference>